<reference evidence="16" key="1">
    <citation type="journal article" date="2022" name="Int. J. Syst. Evol. Microbiol.">
        <title>Anaeromyxobacter oryzae sp. nov., Anaeromyxobacter diazotrophicus sp. nov. and Anaeromyxobacter paludicola sp. nov., isolated from paddy soils.</title>
        <authorList>
            <person name="Itoh H."/>
            <person name="Xu Z."/>
            <person name="Mise K."/>
            <person name="Masuda Y."/>
            <person name="Ushijima N."/>
            <person name="Hayakawa C."/>
            <person name="Shiratori Y."/>
            <person name="Senoo K."/>
        </authorList>
    </citation>
    <scope>NUCLEOTIDE SEQUENCE [LARGE SCALE GENOMIC DNA]</scope>
    <source>
        <strain evidence="16">Red232</strain>
    </source>
</reference>
<comment type="domain">
    <text evidence="8">Domain I is involved in oligomerization and binding regulators, domain II is flexibile and of varying length in different bacteria, domain III forms the AAA+ region, while domain IV binds dsDNA.</text>
</comment>
<keyword evidence="2 8" id="KW-0963">Cytoplasm</keyword>
<comment type="caution">
    <text evidence="8">Lacks conserved residue(s) required for the propagation of feature annotation.</text>
</comment>
<evidence type="ECO:0000256" key="7">
    <source>
        <dbReference type="ARBA" id="ARBA00023125"/>
    </source>
</evidence>
<dbReference type="EMBL" id="AP025591">
    <property type="protein sequence ID" value="BDG03517.1"/>
    <property type="molecule type" value="Genomic_DNA"/>
</dbReference>
<dbReference type="Gene3D" id="3.40.50.300">
    <property type="entry name" value="P-loop containing nucleotide triphosphate hydrolases"/>
    <property type="match status" value="1"/>
</dbReference>
<evidence type="ECO:0000256" key="9">
    <source>
        <dbReference type="NCBIfam" id="TIGR00362"/>
    </source>
</evidence>
<feature type="domain" description="AAA+ ATPase" evidence="13">
    <location>
        <begin position="166"/>
        <end position="296"/>
    </location>
</feature>
<evidence type="ECO:0000256" key="5">
    <source>
        <dbReference type="ARBA" id="ARBA00022840"/>
    </source>
</evidence>
<dbReference type="InterPro" id="IPR020591">
    <property type="entry name" value="Chromosome_initiator_DnaA-like"/>
</dbReference>
<dbReference type="HAMAP" id="MF_00377">
    <property type="entry name" value="DnaA_bact"/>
    <property type="match status" value="1"/>
</dbReference>
<dbReference type="Pfam" id="PF11638">
    <property type="entry name" value="DnaA_N"/>
    <property type="match status" value="1"/>
</dbReference>
<dbReference type="Gene3D" id="3.30.300.180">
    <property type="match status" value="1"/>
</dbReference>
<dbReference type="SUPFAM" id="SSF52540">
    <property type="entry name" value="P-loop containing nucleoside triphosphate hydrolases"/>
    <property type="match status" value="1"/>
</dbReference>
<evidence type="ECO:0000256" key="4">
    <source>
        <dbReference type="ARBA" id="ARBA00022741"/>
    </source>
</evidence>
<evidence type="ECO:0000256" key="3">
    <source>
        <dbReference type="ARBA" id="ARBA00022705"/>
    </source>
</evidence>
<evidence type="ECO:0000259" key="13">
    <source>
        <dbReference type="SMART" id="SM00382"/>
    </source>
</evidence>
<dbReference type="Pfam" id="PF00308">
    <property type="entry name" value="Bac_DnaA"/>
    <property type="match status" value="1"/>
</dbReference>
<evidence type="ECO:0000256" key="2">
    <source>
        <dbReference type="ARBA" id="ARBA00022490"/>
    </source>
</evidence>
<protein>
    <recommendedName>
        <fullName evidence="8 9">Chromosomal replication initiator protein DnaA</fullName>
    </recommendedName>
</protein>
<feature type="binding site" evidence="8">
    <location>
        <position position="181"/>
    </location>
    <ligand>
        <name>ATP</name>
        <dbReference type="ChEBI" id="CHEBI:30616"/>
    </ligand>
</feature>
<feature type="region of interest" description="Disordered" evidence="12">
    <location>
        <begin position="95"/>
        <end position="133"/>
    </location>
</feature>
<dbReference type="InterPro" id="IPR013317">
    <property type="entry name" value="DnaA_dom"/>
</dbReference>
<dbReference type="PRINTS" id="PR00051">
    <property type="entry name" value="DNAA"/>
</dbReference>
<keyword evidence="7 8" id="KW-0238">DNA-binding</keyword>
<dbReference type="Gene3D" id="1.10.1750.10">
    <property type="match status" value="1"/>
</dbReference>
<feature type="domain" description="Chromosomal replication initiator DnaA C-terminal" evidence="14">
    <location>
        <begin position="376"/>
        <end position="445"/>
    </location>
</feature>
<dbReference type="RefSeq" id="WP_248361593.1">
    <property type="nucleotide sequence ID" value="NZ_AP025591.1"/>
</dbReference>
<keyword evidence="16" id="KW-1185">Reference proteome</keyword>
<dbReference type="CDD" id="cd00009">
    <property type="entry name" value="AAA"/>
    <property type="match status" value="1"/>
</dbReference>
<comment type="similarity">
    <text evidence="1 8 11">Belongs to the DnaA family.</text>
</comment>
<feature type="compositionally biased region" description="Low complexity" evidence="12">
    <location>
        <begin position="99"/>
        <end position="116"/>
    </location>
</feature>
<dbReference type="NCBIfam" id="TIGR00362">
    <property type="entry name" value="DnaA"/>
    <property type="match status" value="1"/>
</dbReference>
<dbReference type="InterPro" id="IPR038454">
    <property type="entry name" value="DnaA_N_sf"/>
</dbReference>
<feature type="binding site" evidence="8">
    <location>
        <position position="179"/>
    </location>
    <ligand>
        <name>ATP</name>
        <dbReference type="ChEBI" id="CHEBI:30616"/>
    </ligand>
</feature>
<feature type="binding site" evidence="8">
    <location>
        <position position="177"/>
    </location>
    <ligand>
        <name>ATP</name>
        <dbReference type="ChEBI" id="CHEBI:30616"/>
    </ligand>
</feature>
<dbReference type="InterPro" id="IPR013159">
    <property type="entry name" value="DnaA_C"/>
</dbReference>
<dbReference type="InterPro" id="IPR003593">
    <property type="entry name" value="AAA+_ATPase"/>
</dbReference>
<feature type="region of interest" description="Domain IV, binds dsDNA" evidence="8">
    <location>
        <begin position="349"/>
        <end position="468"/>
    </location>
</feature>
<dbReference type="PROSITE" id="PS01008">
    <property type="entry name" value="DNAA"/>
    <property type="match status" value="1"/>
</dbReference>
<dbReference type="Proteomes" id="UP001162891">
    <property type="component" value="Chromosome"/>
</dbReference>
<dbReference type="CDD" id="cd06571">
    <property type="entry name" value="Bac_DnaA_C"/>
    <property type="match status" value="1"/>
</dbReference>
<feature type="region of interest" description="Domain I, interacts with DnaA modulators" evidence="8">
    <location>
        <begin position="1"/>
        <end position="101"/>
    </location>
</feature>
<name>A0ABM7WVS0_9BACT</name>
<dbReference type="PANTHER" id="PTHR30050:SF2">
    <property type="entry name" value="CHROMOSOMAL REPLICATION INITIATOR PROTEIN DNAA"/>
    <property type="match status" value="1"/>
</dbReference>
<dbReference type="InterPro" id="IPR010921">
    <property type="entry name" value="Trp_repressor/repl_initiator"/>
</dbReference>
<dbReference type="SMART" id="SM00760">
    <property type="entry name" value="Bac_DnaA_C"/>
    <property type="match status" value="1"/>
</dbReference>
<keyword evidence="3 8" id="KW-0235">DNA replication</keyword>
<evidence type="ECO:0000259" key="14">
    <source>
        <dbReference type="SMART" id="SM00760"/>
    </source>
</evidence>
<keyword evidence="6 8" id="KW-0446">Lipid-binding</keyword>
<keyword evidence="4 8" id="KW-0547">Nucleotide-binding</keyword>
<proteinExistence type="inferred from homology"/>
<comment type="function">
    <text evidence="8 10">Plays an essential role in the initiation and regulation of chromosomal replication. ATP-DnaA binds to the origin of replication (oriC) to initiate formation of the DNA replication initiation complex once per cell cycle. Binds the DnaA box (a 9 base pair repeat at the origin) and separates the double-stranded (ds)DNA. Forms a right-handed helical filament on oriC DNA; dsDNA binds to the exterior of the filament while single-stranded (ss)DNA is stabiized in the filament's interior. The ATP-DnaA-oriC complex binds and stabilizes one strand of the AT-rich DNA unwinding element (DUE), permitting loading of DNA polymerase. After initiation quickly degrades to an ADP-DnaA complex that is not apt for DNA replication. Binds acidic phospholipids.</text>
</comment>
<comment type="subunit">
    <text evidence="8">Oligomerizes as a right-handed, spiral filament on DNA at oriC.</text>
</comment>
<accession>A0ABM7WVS0</accession>
<keyword evidence="5 8" id="KW-0067">ATP-binding</keyword>
<evidence type="ECO:0000313" key="15">
    <source>
        <dbReference type="EMBL" id="BDG03517.1"/>
    </source>
</evidence>
<evidence type="ECO:0000256" key="6">
    <source>
        <dbReference type="ARBA" id="ARBA00023121"/>
    </source>
</evidence>
<evidence type="ECO:0000256" key="11">
    <source>
        <dbReference type="RuleBase" id="RU004227"/>
    </source>
</evidence>
<evidence type="ECO:0000256" key="1">
    <source>
        <dbReference type="ARBA" id="ARBA00006583"/>
    </source>
</evidence>
<dbReference type="InterPro" id="IPR018312">
    <property type="entry name" value="Chromosome_initiator_DnaA_CS"/>
</dbReference>
<dbReference type="PANTHER" id="PTHR30050">
    <property type="entry name" value="CHROMOSOMAL REPLICATION INITIATOR PROTEIN DNAA"/>
    <property type="match status" value="1"/>
</dbReference>
<dbReference type="Pfam" id="PF08299">
    <property type="entry name" value="Bac_DnaA_C"/>
    <property type="match status" value="1"/>
</dbReference>
<dbReference type="InterPro" id="IPR024633">
    <property type="entry name" value="DnaA_N_dom"/>
</dbReference>
<dbReference type="InterPro" id="IPR027417">
    <property type="entry name" value="P-loop_NTPase"/>
</dbReference>
<evidence type="ECO:0000256" key="10">
    <source>
        <dbReference type="RuleBase" id="RU000577"/>
    </source>
</evidence>
<dbReference type="Gene3D" id="1.10.8.60">
    <property type="match status" value="1"/>
</dbReference>
<evidence type="ECO:0000313" key="16">
    <source>
        <dbReference type="Proteomes" id="UP001162891"/>
    </source>
</evidence>
<feature type="binding site" evidence="8">
    <location>
        <position position="180"/>
    </location>
    <ligand>
        <name>ATP</name>
        <dbReference type="ChEBI" id="CHEBI:30616"/>
    </ligand>
</feature>
<dbReference type="SUPFAM" id="SSF48295">
    <property type="entry name" value="TrpR-like"/>
    <property type="match status" value="1"/>
</dbReference>
<evidence type="ECO:0000256" key="12">
    <source>
        <dbReference type="SAM" id="MobiDB-lite"/>
    </source>
</evidence>
<comment type="subcellular location">
    <subcellularLocation>
        <location evidence="8">Cytoplasm</location>
    </subcellularLocation>
</comment>
<sequence>MDAPTSAKMLTPLDDLWSRIDSILRARLRQDLYERWFSPLRPIALGDGRLQIGAPDRFHRDFVEDHYRSLFEDCVPSLVGERIRIVFAVDDAPRPMPSPSAAAPALTPSSTPALTPVPLPRTDGGPIDPRDSRPNPRYAFDTFVVGASNHFAFAAAQAVAANPGRTWNPLFLHGDSGLGKTHLLHAVAHAILEKSGGRVAIVSSERYTNDFVAALSKGTMDEFRRKYRECSALLVDDVQFLAGKDKTAEEFFHTFNELHDHHVQIVLSSDRSPKELKGLDERLCSRFEWGMRVQIEAPEFETRAAILKKKADVETIDLPDEVTQLLAQHIRSNVRELEGALMRLAAFASLKSEPITIQLARDVLSDVIPPEGYRPSIERIQEEVAGYYGLTVAKLTSASREQKIALPRQVAMWLCRELAKETLQSIAEKFNKKDHTTVISAIERVNTLRETDEGVKGALRALTSKLAP</sequence>
<dbReference type="InterPro" id="IPR001957">
    <property type="entry name" value="Chromosome_initiator_DnaA"/>
</dbReference>
<gene>
    <name evidence="8 15" type="primary">dnaA</name>
    <name evidence="15" type="ORF">AMOR_25130</name>
</gene>
<dbReference type="SMART" id="SM00382">
    <property type="entry name" value="AAA"/>
    <property type="match status" value="1"/>
</dbReference>
<evidence type="ECO:0000256" key="8">
    <source>
        <dbReference type="HAMAP-Rule" id="MF_00377"/>
    </source>
</evidence>
<organism evidence="15 16">
    <name type="scientific">Anaeromyxobacter oryzae</name>
    <dbReference type="NCBI Taxonomy" id="2918170"/>
    <lineage>
        <taxon>Bacteria</taxon>
        <taxon>Pseudomonadati</taxon>
        <taxon>Myxococcota</taxon>
        <taxon>Myxococcia</taxon>
        <taxon>Myxococcales</taxon>
        <taxon>Cystobacterineae</taxon>
        <taxon>Anaeromyxobacteraceae</taxon>
        <taxon>Anaeromyxobacter</taxon>
    </lineage>
</organism>